<accession>A0A7J7G0K1</accession>
<name>A0A7J7G0K1_CAMSI</name>
<sequence>MVTVTSFPRVDIINVKLIGQSKHIFIRLQMTLSVSQFHRSALGLRGSHIHDSL</sequence>
<organism evidence="1 2">
    <name type="scientific">Camellia sinensis</name>
    <name type="common">Tea plant</name>
    <name type="synonym">Thea sinensis</name>
    <dbReference type="NCBI Taxonomy" id="4442"/>
    <lineage>
        <taxon>Eukaryota</taxon>
        <taxon>Viridiplantae</taxon>
        <taxon>Streptophyta</taxon>
        <taxon>Embryophyta</taxon>
        <taxon>Tracheophyta</taxon>
        <taxon>Spermatophyta</taxon>
        <taxon>Magnoliopsida</taxon>
        <taxon>eudicotyledons</taxon>
        <taxon>Gunneridae</taxon>
        <taxon>Pentapetalae</taxon>
        <taxon>asterids</taxon>
        <taxon>Ericales</taxon>
        <taxon>Theaceae</taxon>
        <taxon>Camellia</taxon>
    </lineage>
</organism>
<protein>
    <submittedName>
        <fullName evidence="1">Uncharacterized protein</fullName>
    </submittedName>
</protein>
<dbReference type="EMBL" id="JACBKZ010000014">
    <property type="protein sequence ID" value="KAF5932794.1"/>
    <property type="molecule type" value="Genomic_DNA"/>
</dbReference>
<proteinExistence type="predicted"/>
<comment type="caution">
    <text evidence="1">The sequence shown here is derived from an EMBL/GenBank/DDBJ whole genome shotgun (WGS) entry which is preliminary data.</text>
</comment>
<evidence type="ECO:0000313" key="2">
    <source>
        <dbReference type="Proteomes" id="UP000593564"/>
    </source>
</evidence>
<reference evidence="2" key="1">
    <citation type="journal article" date="2020" name="Nat. Commun.">
        <title>Genome assembly of wild tea tree DASZ reveals pedigree and selection history of tea varieties.</title>
        <authorList>
            <person name="Zhang W."/>
            <person name="Zhang Y."/>
            <person name="Qiu H."/>
            <person name="Guo Y."/>
            <person name="Wan H."/>
            <person name="Zhang X."/>
            <person name="Scossa F."/>
            <person name="Alseekh S."/>
            <person name="Zhang Q."/>
            <person name="Wang P."/>
            <person name="Xu L."/>
            <person name="Schmidt M.H."/>
            <person name="Jia X."/>
            <person name="Li D."/>
            <person name="Zhu A."/>
            <person name="Guo F."/>
            <person name="Chen W."/>
            <person name="Ni D."/>
            <person name="Usadel B."/>
            <person name="Fernie A.R."/>
            <person name="Wen W."/>
        </authorList>
    </citation>
    <scope>NUCLEOTIDE SEQUENCE [LARGE SCALE GENOMIC DNA]</scope>
    <source>
        <strain evidence="2">cv. G240</strain>
    </source>
</reference>
<reference evidence="1 2" key="2">
    <citation type="submission" date="2020-07" db="EMBL/GenBank/DDBJ databases">
        <title>Genome assembly of wild tea tree DASZ reveals pedigree and selection history of tea varieties.</title>
        <authorList>
            <person name="Zhang W."/>
        </authorList>
    </citation>
    <scope>NUCLEOTIDE SEQUENCE [LARGE SCALE GENOMIC DNA]</scope>
    <source>
        <strain evidence="2">cv. G240</strain>
        <tissue evidence="1">Leaf</tissue>
    </source>
</reference>
<evidence type="ECO:0000313" key="1">
    <source>
        <dbReference type="EMBL" id="KAF5932794.1"/>
    </source>
</evidence>
<dbReference type="AlphaFoldDB" id="A0A7J7G0K1"/>
<dbReference type="Proteomes" id="UP000593564">
    <property type="component" value="Unassembled WGS sequence"/>
</dbReference>
<keyword evidence="2" id="KW-1185">Reference proteome</keyword>
<gene>
    <name evidence="1" type="ORF">HYC85_028965</name>
</gene>